<dbReference type="PRINTS" id="PR01849">
    <property type="entry name" value="UBIQUITINACT"/>
</dbReference>
<evidence type="ECO:0000256" key="3">
    <source>
        <dbReference type="ARBA" id="ARBA00005673"/>
    </source>
</evidence>
<keyword evidence="5" id="KW-0539">Nucleus</keyword>
<proteinExistence type="inferred from homology"/>
<evidence type="ECO:0000259" key="7">
    <source>
        <dbReference type="Pfam" id="PF00899"/>
    </source>
</evidence>
<dbReference type="InterPro" id="IPR035985">
    <property type="entry name" value="Ubiquitin-activating_enz"/>
</dbReference>
<accession>A0A0C3GEL2</accession>
<dbReference type="GO" id="GO:0005737">
    <property type="term" value="C:cytoplasm"/>
    <property type="evidence" value="ECO:0007669"/>
    <property type="project" value="TreeGrafter"/>
</dbReference>
<gene>
    <name evidence="8" type="ORF">PILCRDRAFT_768178</name>
</gene>
<evidence type="ECO:0000313" key="9">
    <source>
        <dbReference type="Proteomes" id="UP000054166"/>
    </source>
</evidence>
<evidence type="ECO:0000256" key="6">
    <source>
        <dbReference type="ARBA" id="ARBA00044354"/>
    </source>
</evidence>
<keyword evidence="4" id="KW-0833">Ubl conjugation pathway</keyword>
<reference evidence="8 9" key="1">
    <citation type="submission" date="2014-04" db="EMBL/GenBank/DDBJ databases">
        <authorList>
            <consortium name="DOE Joint Genome Institute"/>
            <person name="Kuo A."/>
            <person name="Tarkka M."/>
            <person name="Buscot F."/>
            <person name="Kohler A."/>
            <person name="Nagy L.G."/>
            <person name="Floudas D."/>
            <person name="Copeland A."/>
            <person name="Barry K.W."/>
            <person name="Cichocki N."/>
            <person name="Veneault-Fourrey C."/>
            <person name="LaButti K."/>
            <person name="Lindquist E.A."/>
            <person name="Lipzen A."/>
            <person name="Lundell T."/>
            <person name="Morin E."/>
            <person name="Murat C."/>
            <person name="Sun H."/>
            <person name="Tunlid A."/>
            <person name="Henrissat B."/>
            <person name="Grigoriev I.V."/>
            <person name="Hibbett D.S."/>
            <person name="Martin F."/>
            <person name="Nordberg H.P."/>
            <person name="Cantor M.N."/>
            <person name="Hua S.X."/>
        </authorList>
    </citation>
    <scope>NUCLEOTIDE SEQUENCE [LARGE SCALE GENOMIC DNA]</scope>
    <source>
        <strain evidence="8 9">F 1598</strain>
    </source>
</reference>
<evidence type="ECO:0000256" key="1">
    <source>
        <dbReference type="ARBA" id="ARBA00004123"/>
    </source>
</evidence>
<dbReference type="InParanoid" id="A0A0C3GEL2"/>
<dbReference type="Pfam" id="PF00899">
    <property type="entry name" value="ThiF"/>
    <property type="match status" value="1"/>
</dbReference>
<dbReference type="GO" id="GO:0019948">
    <property type="term" value="F:SUMO activating enzyme activity"/>
    <property type="evidence" value="ECO:0007669"/>
    <property type="project" value="TreeGrafter"/>
</dbReference>
<dbReference type="SUPFAM" id="SSF69572">
    <property type="entry name" value="Activating enzymes of the ubiquitin-like proteins"/>
    <property type="match status" value="1"/>
</dbReference>
<dbReference type="EMBL" id="KN832975">
    <property type="protein sequence ID" value="KIM89081.1"/>
    <property type="molecule type" value="Genomic_DNA"/>
</dbReference>
<dbReference type="AlphaFoldDB" id="A0A0C3GEL2"/>
<dbReference type="Proteomes" id="UP000054166">
    <property type="component" value="Unassembled WGS sequence"/>
</dbReference>
<comment type="subcellular location">
    <subcellularLocation>
        <location evidence="1">Nucleus</location>
    </subcellularLocation>
</comment>
<keyword evidence="9" id="KW-1185">Reference proteome</keyword>
<organism evidence="8 9">
    <name type="scientific">Piloderma croceum (strain F 1598)</name>
    <dbReference type="NCBI Taxonomy" id="765440"/>
    <lineage>
        <taxon>Eukaryota</taxon>
        <taxon>Fungi</taxon>
        <taxon>Dikarya</taxon>
        <taxon>Basidiomycota</taxon>
        <taxon>Agaricomycotina</taxon>
        <taxon>Agaricomycetes</taxon>
        <taxon>Agaricomycetidae</taxon>
        <taxon>Atheliales</taxon>
        <taxon>Atheliaceae</taxon>
        <taxon>Piloderma</taxon>
    </lineage>
</organism>
<evidence type="ECO:0000313" key="8">
    <source>
        <dbReference type="EMBL" id="KIM89081.1"/>
    </source>
</evidence>
<dbReference type="PANTHER" id="PTHR10953:SF162">
    <property type="entry name" value="SUMO-ACTIVATING ENZYME SUBUNIT 1"/>
    <property type="match status" value="1"/>
</dbReference>
<dbReference type="Gene3D" id="3.40.50.720">
    <property type="entry name" value="NAD(P)-binding Rossmann-like Domain"/>
    <property type="match status" value="1"/>
</dbReference>
<dbReference type="InterPro" id="IPR000594">
    <property type="entry name" value="ThiF_NAD_FAD-bd"/>
</dbReference>
<protein>
    <recommendedName>
        <fullName evidence="6">Ubiquitin-like 1-activating enzyme E1A</fullName>
    </recommendedName>
</protein>
<dbReference type="GO" id="GO:0016925">
    <property type="term" value="P:protein sumoylation"/>
    <property type="evidence" value="ECO:0007669"/>
    <property type="project" value="TreeGrafter"/>
</dbReference>
<evidence type="ECO:0000256" key="5">
    <source>
        <dbReference type="ARBA" id="ARBA00023242"/>
    </source>
</evidence>
<dbReference type="InterPro" id="IPR000011">
    <property type="entry name" value="UBQ/SUMO-activ_enz_E1-like"/>
</dbReference>
<dbReference type="STRING" id="765440.A0A0C3GEL2"/>
<evidence type="ECO:0000256" key="2">
    <source>
        <dbReference type="ARBA" id="ARBA00004718"/>
    </source>
</evidence>
<feature type="domain" description="THIF-type NAD/FAD binding fold" evidence="7">
    <location>
        <begin position="23"/>
        <end position="328"/>
    </location>
</feature>
<dbReference type="FunCoup" id="A0A0C3GEL2">
    <property type="interactions" value="890"/>
</dbReference>
<comment type="pathway">
    <text evidence="2">Protein modification; protein sumoylation.</text>
</comment>
<dbReference type="OrthoDB" id="1708823at2759"/>
<dbReference type="InterPro" id="IPR045886">
    <property type="entry name" value="ThiF/MoeB/HesA"/>
</dbReference>
<reference evidence="9" key="2">
    <citation type="submission" date="2015-01" db="EMBL/GenBank/DDBJ databases">
        <title>Evolutionary Origins and Diversification of the Mycorrhizal Mutualists.</title>
        <authorList>
            <consortium name="DOE Joint Genome Institute"/>
            <consortium name="Mycorrhizal Genomics Consortium"/>
            <person name="Kohler A."/>
            <person name="Kuo A."/>
            <person name="Nagy L.G."/>
            <person name="Floudas D."/>
            <person name="Copeland A."/>
            <person name="Barry K.W."/>
            <person name="Cichocki N."/>
            <person name="Veneault-Fourrey C."/>
            <person name="LaButti K."/>
            <person name="Lindquist E.A."/>
            <person name="Lipzen A."/>
            <person name="Lundell T."/>
            <person name="Morin E."/>
            <person name="Murat C."/>
            <person name="Riley R."/>
            <person name="Ohm R."/>
            <person name="Sun H."/>
            <person name="Tunlid A."/>
            <person name="Henrissat B."/>
            <person name="Grigoriev I.V."/>
            <person name="Hibbett D.S."/>
            <person name="Martin F."/>
        </authorList>
    </citation>
    <scope>NUCLEOTIDE SEQUENCE [LARGE SCALE GENOMIC DNA]</scope>
    <source>
        <strain evidence="9">F 1598</strain>
    </source>
</reference>
<dbReference type="HOGENOM" id="CLU_002556_4_1_1"/>
<sequence length="340" mass="37429">MSSTDPGNKSVPVQITEDEAAVYDRQIRLWGLEAQQRMRNATIMVIRLRGTATETIKNIVLAGIGKLIIVDDENVSAEDLGAGFFFRDEDVGKKRVDAAKARVESLNPLVTVETLSQSSALERQGLDALVQSVNLVCMTDWDRDSLIRVNDVCRRLKKPFYAGGTYGLLGYIFCDLLEHDYIAPDRSAPKEAPKNIKATASYPTLQTALFQRWSGLTKRQTKEVKPAIIFTILAIWEYQSLHQCNLPNDINHTSELQTIANGLLANADVNKQVIATMPQDLIETMSMTAAHEFSPVCAVVGGMLAQDILKALAAREPPIANFFTFDGNVGGGTVCRLNMP</sequence>
<dbReference type="GO" id="GO:0031510">
    <property type="term" value="C:SUMO activating enzyme complex"/>
    <property type="evidence" value="ECO:0007669"/>
    <property type="project" value="TreeGrafter"/>
</dbReference>
<evidence type="ECO:0000256" key="4">
    <source>
        <dbReference type="ARBA" id="ARBA00022786"/>
    </source>
</evidence>
<dbReference type="PANTHER" id="PTHR10953">
    <property type="entry name" value="UBIQUITIN-ACTIVATING ENZYME E1"/>
    <property type="match status" value="1"/>
</dbReference>
<name>A0A0C3GEL2_PILCF</name>
<comment type="similarity">
    <text evidence="3">Belongs to the ubiquitin-activating E1 family.</text>
</comment>